<name>A0ABR9JBX3_9MICC</name>
<protein>
    <recommendedName>
        <fullName evidence="3">Leucine rich repeat variant domain-containing protein</fullName>
    </recommendedName>
</protein>
<keyword evidence="2" id="KW-0472">Membrane</keyword>
<dbReference type="InterPro" id="IPR057893">
    <property type="entry name" value="LRV_2"/>
</dbReference>
<keyword evidence="5" id="KW-1185">Reference proteome</keyword>
<feature type="region of interest" description="Disordered" evidence="1">
    <location>
        <begin position="67"/>
        <end position="123"/>
    </location>
</feature>
<dbReference type="EMBL" id="JADBED010000001">
    <property type="protein sequence ID" value="MBE1523424.1"/>
    <property type="molecule type" value="Genomic_DNA"/>
</dbReference>
<feature type="compositionally biased region" description="Low complexity" evidence="1">
    <location>
        <begin position="144"/>
        <end position="154"/>
    </location>
</feature>
<feature type="compositionally biased region" description="Low complexity" evidence="1">
    <location>
        <begin position="69"/>
        <end position="84"/>
    </location>
</feature>
<feature type="transmembrane region" description="Helical" evidence="2">
    <location>
        <begin position="275"/>
        <end position="294"/>
    </location>
</feature>
<evidence type="ECO:0000256" key="2">
    <source>
        <dbReference type="SAM" id="Phobius"/>
    </source>
</evidence>
<dbReference type="RefSeq" id="WP_192594580.1">
    <property type="nucleotide sequence ID" value="NZ_BAAALJ010000017.1"/>
</dbReference>
<evidence type="ECO:0000313" key="5">
    <source>
        <dbReference type="Proteomes" id="UP000643525"/>
    </source>
</evidence>
<feature type="region of interest" description="Disordered" evidence="1">
    <location>
        <begin position="300"/>
        <end position="348"/>
    </location>
</feature>
<keyword evidence="2" id="KW-0812">Transmembrane</keyword>
<feature type="compositionally biased region" description="Low complexity" evidence="1">
    <location>
        <begin position="305"/>
        <end position="314"/>
    </location>
</feature>
<accession>A0ABR9JBX3</accession>
<organism evidence="4 5">
    <name type="scientific">Nesterenkonia lutea</name>
    <dbReference type="NCBI Taxonomy" id="272919"/>
    <lineage>
        <taxon>Bacteria</taxon>
        <taxon>Bacillati</taxon>
        <taxon>Actinomycetota</taxon>
        <taxon>Actinomycetes</taxon>
        <taxon>Micrococcales</taxon>
        <taxon>Micrococcaceae</taxon>
        <taxon>Nesterenkonia</taxon>
    </lineage>
</organism>
<feature type="compositionally biased region" description="Acidic residues" evidence="1">
    <location>
        <begin position="315"/>
        <end position="345"/>
    </location>
</feature>
<feature type="domain" description="Leucine rich repeat variant" evidence="3">
    <location>
        <begin position="9"/>
        <end position="69"/>
    </location>
</feature>
<feature type="region of interest" description="Disordered" evidence="1">
    <location>
        <begin position="142"/>
        <end position="270"/>
    </location>
</feature>
<gene>
    <name evidence="4" type="ORF">H4W27_000542</name>
</gene>
<dbReference type="Proteomes" id="UP000643525">
    <property type="component" value="Unassembled WGS sequence"/>
</dbReference>
<reference evidence="4 5" key="1">
    <citation type="submission" date="2020-10" db="EMBL/GenBank/DDBJ databases">
        <title>Sequencing the genomes of 1000 actinobacteria strains.</title>
        <authorList>
            <person name="Klenk H.-P."/>
        </authorList>
    </citation>
    <scope>NUCLEOTIDE SEQUENCE [LARGE SCALE GENOMIC DNA]</scope>
    <source>
        <strain evidence="4 5">DSM 15666</strain>
    </source>
</reference>
<evidence type="ECO:0000259" key="3">
    <source>
        <dbReference type="Pfam" id="PF25591"/>
    </source>
</evidence>
<feature type="compositionally biased region" description="Pro residues" evidence="1">
    <location>
        <begin position="201"/>
        <end position="213"/>
    </location>
</feature>
<evidence type="ECO:0000313" key="4">
    <source>
        <dbReference type="EMBL" id="MBE1523424.1"/>
    </source>
</evidence>
<keyword evidence="2" id="KW-1133">Transmembrane helix</keyword>
<feature type="compositionally biased region" description="Acidic residues" evidence="1">
    <location>
        <begin position="155"/>
        <end position="175"/>
    </location>
</feature>
<evidence type="ECO:0000256" key="1">
    <source>
        <dbReference type="SAM" id="MobiDB-lite"/>
    </source>
</evidence>
<feature type="compositionally biased region" description="Low complexity" evidence="1">
    <location>
        <begin position="214"/>
        <end position="246"/>
    </location>
</feature>
<proteinExistence type="predicted"/>
<sequence>MSTNTPDPDDLAALASDPRTDWEMLHWIAEHHAQLRPAVAANPGAYPELVDALGQLGDPAINAAIAQRPDVASPADDVAAPADSDPLHQMWDPRTADIPAHQDETENLPAQPAAEEGESLEQPTVPRHVARAHQHQEPEILGVPAAAAAASETAPESEPDSETGPESDSAPESDPEPASGTAAEPESVPVRDQESYDYPVNPAPAEPPAPAPDPVHAAPVDPEPAAVAADPGYPASYPAAYPAAYPVHPGGQAEEPVVEPRTQSAPRPEGSRAKVLTGVALAVVVLLGIGALMFTTLGDEDEPLAEPAPVTSEEATPEEEEPTPEETAAEEPTAEETSQENEEALEDARAAVTSLAADTSCQSPSGDASVVSDYLTLGAESDALTEEDAQLVEETFGELQSECSSVYAASVFQGARSGAEVEAATETMETAGTDWVNRSIPIGGAENMSSFVTPDGNIACEFDGGLRCTAYEHDYVAPAGCDEGTTYLMQVDAAAQLDCGNPVQEEDYETLGVDQAASDGFMACVSLDDRVSCYNALSGNGFEISERGHYPTN</sequence>
<comment type="caution">
    <text evidence="4">The sequence shown here is derived from an EMBL/GenBank/DDBJ whole genome shotgun (WGS) entry which is preliminary data.</text>
</comment>
<dbReference type="Pfam" id="PF25591">
    <property type="entry name" value="LRV_2"/>
    <property type="match status" value="1"/>
</dbReference>